<feature type="compositionally biased region" description="Gly residues" evidence="1">
    <location>
        <begin position="574"/>
        <end position="588"/>
    </location>
</feature>
<gene>
    <name evidence="3" type="ORF">K504DRAFT_393982</name>
</gene>
<feature type="domain" description="Hpc2-related" evidence="2">
    <location>
        <begin position="493"/>
        <end position="535"/>
    </location>
</feature>
<feature type="compositionally biased region" description="Basic and acidic residues" evidence="1">
    <location>
        <begin position="598"/>
        <end position="612"/>
    </location>
</feature>
<feature type="compositionally biased region" description="Low complexity" evidence="1">
    <location>
        <begin position="49"/>
        <end position="62"/>
    </location>
</feature>
<organism evidence="3 4">
    <name type="scientific">Pleomassaria siparia CBS 279.74</name>
    <dbReference type="NCBI Taxonomy" id="1314801"/>
    <lineage>
        <taxon>Eukaryota</taxon>
        <taxon>Fungi</taxon>
        <taxon>Dikarya</taxon>
        <taxon>Ascomycota</taxon>
        <taxon>Pezizomycotina</taxon>
        <taxon>Dothideomycetes</taxon>
        <taxon>Pleosporomycetidae</taxon>
        <taxon>Pleosporales</taxon>
        <taxon>Pleomassariaceae</taxon>
        <taxon>Pleomassaria</taxon>
    </lineage>
</organism>
<feature type="compositionally biased region" description="Basic and acidic residues" evidence="1">
    <location>
        <begin position="74"/>
        <end position="97"/>
    </location>
</feature>
<dbReference type="EMBL" id="MU005794">
    <property type="protein sequence ID" value="KAF2702673.1"/>
    <property type="molecule type" value="Genomic_DNA"/>
</dbReference>
<feature type="compositionally biased region" description="Pro residues" evidence="1">
    <location>
        <begin position="126"/>
        <end position="162"/>
    </location>
</feature>
<feature type="region of interest" description="Disordered" evidence="1">
    <location>
        <begin position="541"/>
        <end position="612"/>
    </location>
</feature>
<feature type="compositionally biased region" description="Low complexity" evidence="1">
    <location>
        <begin position="377"/>
        <end position="386"/>
    </location>
</feature>
<feature type="region of interest" description="Disordered" evidence="1">
    <location>
        <begin position="460"/>
        <end position="506"/>
    </location>
</feature>
<protein>
    <submittedName>
        <fullName evidence="3">HPC2-domain-containing protein</fullName>
    </submittedName>
</protein>
<evidence type="ECO:0000256" key="1">
    <source>
        <dbReference type="SAM" id="MobiDB-lite"/>
    </source>
</evidence>
<dbReference type="AlphaFoldDB" id="A0A6G1JQT7"/>
<keyword evidence="4" id="KW-1185">Reference proteome</keyword>
<reference evidence="3" key="1">
    <citation type="journal article" date="2020" name="Stud. Mycol.">
        <title>101 Dothideomycetes genomes: a test case for predicting lifestyles and emergence of pathogens.</title>
        <authorList>
            <person name="Haridas S."/>
            <person name="Albert R."/>
            <person name="Binder M."/>
            <person name="Bloem J."/>
            <person name="Labutti K."/>
            <person name="Salamov A."/>
            <person name="Andreopoulos B."/>
            <person name="Baker S."/>
            <person name="Barry K."/>
            <person name="Bills G."/>
            <person name="Bluhm B."/>
            <person name="Cannon C."/>
            <person name="Castanera R."/>
            <person name="Culley D."/>
            <person name="Daum C."/>
            <person name="Ezra D."/>
            <person name="Gonzalez J."/>
            <person name="Henrissat B."/>
            <person name="Kuo A."/>
            <person name="Liang C."/>
            <person name="Lipzen A."/>
            <person name="Lutzoni F."/>
            <person name="Magnuson J."/>
            <person name="Mondo S."/>
            <person name="Nolan M."/>
            <person name="Ohm R."/>
            <person name="Pangilinan J."/>
            <person name="Park H.-J."/>
            <person name="Ramirez L."/>
            <person name="Alfaro M."/>
            <person name="Sun H."/>
            <person name="Tritt A."/>
            <person name="Yoshinaga Y."/>
            <person name="Zwiers L.-H."/>
            <person name="Turgeon B."/>
            <person name="Goodwin S."/>
            <person name="Spatafora J."/>
            <person name="Crous P."/>
            <person name="Grigoriev I."/>
        </authorList>
    </citation>
    <scope>NUCLEOTIDE SEQUENCE</scope>
    <source>
        <strain evidence="3">CBS 279.74</strain>
    </source>
</reference>
<dbReference type="OrthoDB" id="5576775at2759"/>
<feature type="region of interest" description="Disordered" evidence="1">
    <location>
        <begin position="342"/>
        <end position="395"/>
    </location>
</feature>
<name>A0A6G1JQT7_9PLEO</name>
<dbReference type="InterPro" id="IPR014840">
    <property type="entry name" value="HRD"/>
</dbReference>
<feature type="compositionally biased region" description="Low complexity" evidence="1">
    <location>
        <begin position="345"/>
        <end position="357"/>
    </location>
</feature>
<feature type="region of interest" description="Disordered" evidence="1">
    <location>
        <begin position="1"/>
        <end position="280"/>
    </location>
</feature>
<dbReference type="Proteomes" id="UP000799428">
    <property type="component" value="Unassembled WGS sequence"/>
</dbReference>
<feature type="region of interest" description="Disordered" evidence="1">
    <location>
        <begin position="293"/>
        <end position="324"/>
    </location>
</feature>
<feature type="compositionally biased region" description="Pro residues" evidence="1">
    <location>
        <begin position="100"/>
        <end position="109"/>
    </location>
</feature>
<evidence type="ECO:0000259" key="2">
    <source>
        <dbReference type="Pfam" id="PF08729"/>
    </source>
</evidence>
<feature type="compositionally biased region" description="Polar residues" evidence="1">
    <location>
        <begin position="258"/>
        <end position="279"/>
    </location>
</feature>
<proteinExistence type="predicted"/>
<feature type="compositionally biased region" description="Low complexity" evidence="1">
    <location>
        <begin position="209"/>
        <end position="222"/>
    </location>
</feature>
<evidence type="ECO:0000313" key="3">
    <source>
        <dbReference type="EMBL" id="KAF2702673.1"/>
    </source>
</evidence>
<feature type="compositionally biased region" description="Basic and acidic residues" evidence="1">
    <location>
        <begin position="541"/>
        <end position="551"/>
    </location>
</feature>
<sequence length="637" mass="66130">MENEVASSPGSLSSPPHSPEQSNNGNKSTIRRSSNNGVAANPSTPTPAAPASTTTTPRLTAAGTIRKKPGPKPKPKDPSLVEEKKTRKSRKLVEPRDPSAAPPPPPPPPPRKRRTKASLDAQPVPQKTPPPASASAPAPTPTPTPAPAPAPSPLSVPSPVQAPIPVQQTRPTEPPPILQTEHPSVVAQPPRVSSNPEPLHHNPNLSHISVTPTPSSPRPASSGQRYDPIRGGLYESKPQAATSSSVPPPPISPPLNRASASPSITSLIDPPSTSNSTYPQAARLQHHVSVTSAPVSPAAMASRPASVLPHHNQTKVTHAAPPTISTAMDIDSDLTSSAIVPMKKSSSASGATPSNSSVPTPTVKPVRQKEAPPPLPTGSGLLSGTPFGPAANGTGPIDPQGVNIWLTFPLKGQTNITINFAQEVEKKYGLAALNPRVAARRERQRQITAAGAALEKAAGVGSADDMSLDLSEPESNVEMGGMNDDGSAGGNKVKQKKRKTEDYDKEDDFIDDTELAWEQQALMAKDGFFVYSGPLVTEGEKPAVERADGSVKRGRGRGRGGTVRGEASARGRGRGGGGGGGGGPGSRGGSTVRKPRVTKADRAMMEQEKHEREKMAATMTMKQQAAVPAYSASATVL</sequence>
<feature type="compositionally biased region" description="Polar residues" evidence="1">
    <location>
        <begin position="20"/>
        <end position="38"/>
    </location>
</feature>
<evidence type="ECO:0000313" key="4">
    <source>
        <dbReference type="Proteomes" id="UP000799428"/>
    </source>
</evidence>
<dbReference type="Pfam" id="PF08729">
    <property type="entry name" value="HUN"/>
    <property type="match status" value="1"/>
</dbReference>
<accession>A0A6G1JQT7</accession>